<evidence type="ECO:0000256" key="1">
    <source>
        <dbReference type="ARBA" id="ARBA00004429"/>
    </source>
</evidence>
<dbReference type="EMBL" id="CP001997">
    <property type="protein sequence ID" value="ADE57408.1"/>
    <property type="molecule type" value="Genomic_DNA"/>
</dbReference>
<dbReference type="PANTHER" id="PTHR32024">
    <property type="entry name" value="TRK SYSTEM POTASSIUM UPTAKE PROTEIN TRKG-RELATED"/>
    <property type="match status" value="1"/>
</dbReference>
<evidence type="ECO:0000256" key="9">
    <source>
        <dbReference type="ARBA" id="ARBA00022989"/>
    </source>
</evidence>
<dbReference type="Pfam" id="PF02386">
    <property type="entry name" value="TrkH"/>
    <property type="match status" value="1"/>
</dbReference>
<feature type="transmembrane region" description="Helical" evidence="13">
    <location>
        <begin position="326"/>
        <end position="348"/>
    </location>
</feature>
<feature type="binding site" evidence="12">
    <location>
        <position position="316"/>
    </location>
    <ligand>
        <name>K(+)</name>
        <dbReference type="ChEBI" id="CHEBI:29103"/>
    </ligand>
</feature>
<feature type="binding site" evidence="12">
    <location>
        <position position="111"/>
    </location>
    <ligand>
        <name>K(+)</name>
        <dbReference type="ChEBI" id="CHEBI:29103"/>
    </ligand>
</feature>
<evidence type="ECO:0000256" key="4">
    <source>
        <dbReference type="ARBA" id="ARBA00022475"/>
    </source>
</evidence>
<keyword evidence="8 12" id="KW-0630">Potassium</keyword>
<dbReference type="RefSeq" id="WP_013048671.1">
    <property type="nucleotide sequence ID" value="NC_014011.1"/>
</dbReference>
<feature type="binding site" evidence="12">
    <location>
        <position position="317"/>
    </location>
    <ligand>
        <name>K(+)</name>
        <dbReference type="ChEBI" id="CHEBI:29103"/>
    </ligand>
</feature>
<evidence type="ECO:0000256" key="3">
    <source>
        <dbReference type="ARBA" id="ARBA00022448"/>
    </source>
</evidence>
<keyword evidence="7 13" id="KW-0812">Transmembrane</keyword>
<dbReference type="STRING" id="572547.Amico_1288"/>
<comment type="subcellular location">
    <subcellularLocation>
        <location evidence="1">Cell inner membrane</location>
        <topology evidence="1">Multi-pass membrane protein</topology>
    </subcellularLocation>
</comment>
<reference evidence="14 15" key="1">
    <citation type="journal article" date="2010" name="Stand. Genomic Sci.">
        <title>Complete genome sequence of Aminobacterium colombiense type strain (ALA-1).</title>
        <authorList>
            <person name="Chertkov O."/>
            <person name="Sikorski J."/>
            <person name="Brambilla E."/>
            <person name="Lapidus A."/>
            <person name="Copeland A."/>
            <person name="Glavina Del Rio T."/>
            <person name="Nolan M."/>
            <person name="Lucas S."/>
            <person name="Tice H."/>
            <person name="Cheng J.F."/>
            <person name="Han C."/>
            <person name="Detter J.C."/>
            <person name="Bruce D."/>
            <person name="Tapia R."/>
            <person name="Goodwin L."/>
            <person name="Pitluck S."/>
            <person name="Liolios K."/>
            <person name="Ivanova N."/>
            <person name="Mavromatis K."/>
            <person name="Ovchinnikova G."/>
            <person name="Pati A."/>
            <person name="Chen A."/>
            <person name="Palaniappan K."/>
            <person name="Land M."/>
            <person name="Hauser L."/>
            <person name="Chang Y.J."/>
            <person name="Jeffries C.D."/>
            <person name="Spring S."/>
            <person name="Rohde M."/>
            <person name="Goker M."/>
            <person name="Bristow J."/>
            <person name="Eisen J.A."/>
            <person name="Markowitz V."/>
            <person name="Hugenholtz P."/>
            <person name="Kyrpides N.C."/>
            <person name="Klenk H.P."/>
        </authorList>
    </citation>
    <scope>NUCLEOTIDE SEQUENCE [LARGE SCALE GENOMIC DNA]</scope>
    <source>
        <strain evidence="15">DSM 12261 / ALA-1</strain>
    </source>
</reference>
<protein>
    <submittedName>
        <fullName evidence="14">Potassium uptake protein, TrkH family</fullName>
    </submittedName>
</protein>
<keyword evidence="9 13" id="KW-1133">Transmembrane helix</keyword>
<evidence type="ECO:0000256" key="12">
    <source>
        <dbReference type="PIRSR" id="PIRSR006247-1"/>
    </source>
</evidence>
<feature type="transmembrane region" description="Helical" evidence="13">
    <location>
        <begin position="235"/>
        <end position="254"/>
    </location>
</feature>
<feature type="binding site" evidence="12">
    <location>
        <position position="433"/>
    </location>
    <ligand>
        <name>K(+)</name>
        <dbReference type="ChEBI" id="CHEBI:29103"/>
    </ligand>
</feature>
<feature type="transmembrane region" description="Helical" evidence="13">
    <location>
        <begin position="182"/>
        <end position="200"/>
    </location>
</feature>
<evidence type="ECO:0000313" key="14">
    <source>
        <dbReference type="EMBL" id="ADE57408.1"/>
    </source>
</evidence>
<keyword evidence="11 13" id="KW-0472">Membrane</keyword>
<dbReference type="OrthoDB" id="9810952at2"/>
<keyword evidence="4" id="KW-1003">Cell membrane</keyword>
<evidence type="ECO:0000256" key="2">
    <source>
        <dbReference type="ARBA" id="ARBA00009137"/>
    </source>
</evidence>
<feature type="transmembrane region" description="Helical" evidence="13">
    <location>
        <begin position="274"/>
        <end position="291"/>
    </location>
</feature>
<dbReference type="PIRSF" id="PIRSF006247">
    <property type="entry name" value="TrkH"/>
    <property type="match status" value="1"/>
</dbReference>
<dbReference type="AlphaFoldDB" id="D5EFS6"/>
<accession>D5EFS6</accession>
<keyword evidence="6" id="KW-0633">Potassium transport</keyword>
<feature type="transmembrane region" description="Helical" evidence="13">
    <location>
        <begin position="69"/>
        <end position="91"/>
    </location>
</feature>
<evidence type="ECO:0000256" key="13">
    <source>
        <dbReference type="SAM" id="Phobius"/>
    </source>
</evidence>
<dbReference type="eggNOG" id="COG0168">
    <property type="taxonomic scope" value="Bacteria"/>
</dbReference>
<keyword evidence="12" id="KW-0479">Metal-binding</keyword>
<sequence length="483" mass="53310">MKLRLVARVLALLSAMISIFMFWPLFWAFLDGTPDVKAFSVSIAIGFLIAAFLYIWGRQDSFQDIGIREAFAVVTLSWVTASIIGGLPYLLNGTAATFTDAFFEAMSGFTTTGASILTNIEAEPRGILFWRDLTHWLGGMGIIVLSLAILPFIGVGGMELYKAEVPGPIPEKMTPRIQQTALLLWGVYIFLSALQSILLLFGGMNLFDALTHTFGTMATAGFSPKNASVAHYGSAYIDWVITIFMFLAGSNFALHYHFLQGKWDAWWKDGEFRVYFSITTCCTFIITILLLRKGIYSNIFEALRYAAFQVVSIITTTGFVTADYELWPIFTQFLLLILMFIGGCAGSTSGGIKNLRIMVLVRHAYTELYRLLHPKAIIHTKIGDRTLSKEIVGSITAFFLLYIGLFTLATLLMTGLGLDLVSAISSVAATLGNIGPGLAIVGPTKNYALIPDIGKWILSFCMLLGRLELYTVLILCVPATWRR</sequence>
<keyword evidence="15" id="KW-1185">Reference proteome</keyword>
<comment type="similarity">
    <text evidence="2">Belongs to the TrkH potassium transport family.</text>
</comment>
<evidence type="ECO:0000256" key="8">
    <source>
        <dbReference type="ARBA" id="ARBA00022958"/>
    </source>
</evidence>
<dbReference type="GO" id="GO:0005886">
    <property type="term" value="C:plasma membrane"/>
    <property type="evidence" value="ECO:0007669"/>
    <property type="project" value="UniProtKB-SubCell"/>
</dbReference>
<organism evidence="14 15">
    <name type="scientific">Aminobacterium colombiense (strain DSM 12261 / ALA-1)</name>
    <dbReference type="NCBI Taxonomy" id="572547"/>
    <lineage>
        <taxon>Bacteria</taxon>
        <taxon>Thermotogati</taxon>
        <taxon>Synergistota</taxon>
        <taxon>Synergistia</taxon>
        <taxon>Synergistales</taxon>
        <taxon>Aminobacteriaceae</taxon>
        <taxon>Aminobacterium</taxon>
    </lineage>
</organism>
<name>D5EFS6_AMICL</name>
<evidence type="ECO:0000256" key="5">
    <source>
        <dbReference type="ARBA" id="ARBA00022519"/>
    </source>
</evidence>
<dbReference type="InterPro" id="IPR004772">
    <property type="entry name" value="TrkH"/>
</dbReference>
<feature type="binding site" evidence="12">
    <location>
        <position position="112"/>
    </location>
    <ligand>
        <name>K(+)</name>
        <dbReference type="ChEBI" id="CHEBI:29103"/>
    </ligand>
</feature>
<evidence type="ECO:0000313" key="15">
    <source>
        <dbReference type="Proteomes" id="UP000002366"/>
    </source>
</evidence>
<feature type="transmembrane region" description="Helical" evidence="13">
    <location>
        <begin position="136"/>
        <end position="161"/>
    </location>
</feature>
<keyword evidence="5" id="KW-0997">Cell inner membrane</keyword>
<feature type="transmembrane region" description="Helical" evidence="13">
    <location>
        <begin position="36"/>
        <end position="57"/>
    </location>
</feature>
<dbReference type="Proteomes" id="UP000002366">
    <property type="component" value="Chromosome"/>
</dbReference>
<dbReference type="KEGG" id="aco:Amico_1288"/>
<evidence type="ECO:0000256" key="10">
    <source>
        <dbReference type="ARBA" id="ARBA00023065"/>
    </source>
</evidence>
<proteinExistence type="inferred from homology"/>
<evidence type="ECO:0000256" key="11">
    <source>
        <dbReference type="ARBA" id="ARBA00023136"/>
    </source>
</evidence>
<dbReference type="GO" id="GO:0046872">
    <property type="term" value="F:metal ion binding"/>
    <property type="evidence" value="ECO:0007669"/>
    <property type="project" value="UniProtKB-KW"/>
</dbReference>
<evidence type="ECO:0000256" key="6">
    <source>
        <dbReference type="ARBA" id="ARBA00022538"/>
    </source>
</evidence>
<dbReference type="HOGENOM" id="CLU_030708_0_2_0"/>
<evidence type="ECO:0000256" key="7">
    <source>
        <dbReference type="ARBA" id="ARBA00022692"/>
    </source>
</evidence>
<keyword evidence="10" id="KW-0406">Ion transport</keyword>
<feature type="transmembrane region" description="Helical" evidence="13">
    <location>
        <begin position="456"/>
        <end position="481"/>
    </location>
</feature>
<keyword evidence="3" id="KW-0813">Transport</keyword>
<dbReference type="InterPro" id="IPR003445">
    <property type="entry name" value="Cat_transpt"/>
</dbReference>
<dbReference type="PANTHER" id="PTHR32024:SF2">
    <property type="entry name" value="TRK SYSTEM POTASSIUM UPTAKE PROTEIN TRKG-RELATED"/>
    <property type="match status" value="1"/>
</dbReference>
<feature type="transmembrane region" description="Helical" evidence="13">
    <location>
        <begin position="391"/>
        <end position="414"/>
    </location>
</feature>
<feature type="transmembrane region" description="Helical" evidence="13">
    <location>
        <begin position="9"/>
        <end position="30"/>
    </location>
</feature>
<dbReference type="NCBIfam" id="TIGR00933">
    <property type="entry name" value="2a38"/>
    <property type="match status" value="1"/>
</dbReference>
<dbReference type="GO" id="GO:0015379">
    <property type="term" value="F:potassium:chloride symporter activity"/>
    <property type="evidence" value="ECO:0007669"/>
    <property type="project" value="InterPro"/>
</dbReference>
<gene>
    <name evidence="14" type="ordered locus">Amico_1288</name>
</gene>